<keyword evidence="9" id="KW-1185">Reference proteome</keyword>
<gene>
    <name evidence="8" type="ORF">ACFOX0_31625</name>
</gene>
<dbReference type="Pfam" id="PF00528">
    <property type="entry name" value="BPD_transp_1"/>
    <property type="match status" value="1"/>
</dbReference>
<evidence type="ECO:0000256" key="6">
    <source>
        <dbReference type="RuleBase" id="RU363032"/>
    </source>
</evidence>
<dbReference type="Gene3D" id="1.10.3720.10">
    <property type="entry name" value="MetI-like"/>
    <property type="match status" value="1"/>
</dbReference>
<feature type="transmembrane region" description="Helical" evidence="6">
    <location>
        <begin position="180"/>
        <end position="204"/>
    </location>
</feature>
<keyword evidence="4 6" id="KW-1133">Transmembrane helix</keyword>
<dbReference type="CDD" id="cd06261">
    <property type="entry name" value="TM_PBP2"/>
    <property type="match status" value="1"/>
</dbReference>
<dbReference type="PROSITE" id="PS50928">
    <property type="entry name" value="ABC_TM1"/>
    <property type="match status" value="1"/>
</dbReference>
<protein>
    <submittedName>
        <fullName evidence="8">ABC transporter permease</fullName>
    </submittedName>
</protein>
<dbReference type="SUPFAM" id="SSF161098">
    <property type="entry name" value="MetI-like"/>
    <property type="match status" value="1"/>
</dbReference>
<dbReference type="RefSeq" id="WP_377552873.1">
    <property type="nucleotide sequence ID" value="NZ_JBHSBN010000042.1"/>
</dbReference>
<evidence type="ECO:0000256" key="2">
    <source>
        <dbReference type="ARBA" id="ARBA00022448"/>
    </source>
</evidence>
<feature type="transmembrane region" description="Helical" evidence="6">
    <location>
        <begin position="79"/>
        <end position="96"/>
    </location>
</feature>
<evidence type="ECO:0000256" key="3">
    <source>
        <dbReference type="ARBA" id="ARBA00022692"/>
    </source>
</evidence>
<evidence type="ECO:0000313" key="9">
    <source>
        <dbReference type="Proteomes" id="UP001595868"/>
    </source>
</evidence>
<accession>A0ABV8KY05</accession>
<evidence type="ECO:0000256" key="5">
    <source>
        <dbReference type="ARBA" id="ARBA00023136"/>
    </source>
</evidence>
<sequence>MTLFEFLESRRELLVAQALEHTTIVLVAVALATVIGVLTGIATYRNRRHRSIAVAVAATVMTIPSFALLGLLITPLGLGYVPALVALTLYALLPIIRNTVVGLSEIDPALTEAARGIGMGRIRTLTTVEIPLAWPVILAGIRVSTQVTMGIAAIAAYVGGPGLGHQIYGGLANLGGANSLNQALVGTVGVALLALVADGLLWLLGRFTRVGRRAEALERRSGAAGPTATNPTADASLAVAAAAATPGAPATVSATSKEGPR</sequence>
<evidence type="ECO:0000256" key="4">
    <source>
        <dbReference type="ARBA" id="ARBA00022989"/>
    </source>
</evidence>
<feature type="transmembrane region" description="Helical" evidence="6">
    <location>
        <begin position="51"/>
        <end position="73"/>
    </location>
</feature>
<organism evidence="8 9">
    <name type="scientific">Micromonospora zhanjiangensis</name>
    <dbReference type="NCBI Taxonomy" id="1522057"/>
    <lineage>
        <taxon>Bacteria</taxon>
        <taxon>Bacillati</taxon>
        <taxon>Actinomycetota</taxon>
        <taxon>Actinomycetes</taxon>
        <taxon>Micromonosporales</taxon>
        <taxon>Micromonosporaceae</taxon>
        <taxon>Micromonospora</taxon>
    </lineage>
</organism>
<evidence type="ECO:0000256" key="1">
    <source>
        <dbReference type="ARBA" id="ARBA00004141"/>
    </source>
</evidence>
<dbReference type="EMBL" id="JBHSBN010000042">
    <property type="protein sequence ID" value="MFC4110456.1"/>
    <property type="molecule type" value="Genomic_DNA"/>
</dbReference>
<comment type="similarity">
    <text evidence="6">Belongs to the binding-protein-dependent transport system permease family.</text>
</comment>
<feature type="domain" description="ABC transmembrane type-1" evidence="7">
    <location>
        <begin position="18"/>
        <end position="201"/>
    </location>
</feature>
<feature type="transmembrane region" description="Helical" evidence="6">
    <location>
        <begin position="23"/>
        <end position="44"/>
    </location>
</feature>
<reference evidence="9" key="1">
    <citation type="journal article" date="2019" name="Int. J. Syst. Evol. Microbiol.">
        <title>The Global Catalogue of Microorganisms (GCM) 10K type strain sequencing project: providing services to taxonomists for standard genome sequencing and annotation.</title>
        <authorList>
            <consortium name="The Broad Institute Genomics Platform"/>
            <consortium name="The Broad Institute Genome Sequencing Center for Infectious Disease"/>
            <person name="Wu L."/>
            <person name="Ma J."/>
        </authorList>
    </citation>
    <scope>NUCLEOTIDE SEQUENCE [LARGE SCALE GENOMIC DNA]</scope>
    <source>
        <strain evidence="9">2902at01</strain>
    </source>
</reference>
<dbReference type="InterPro" id="IPR000515">
    <property type="entry name" value="MetI-like"/>
</dbReference>
<evidence type="ECO:0000313" key="8">
    <source>
        <dbReference type="EMBL" id="MFC4110456.1"/>
    </source>
</evidence>
<dbReference type="PANTHER" id="PTHR30177">
    <property type="entry name" value="GLYCINE BETAINE/L-PROLINE TRANSPORT SYSTEM PERMEASE PROTEIN PROW"/>
    <property type="match status" value="1"/>
</dbReference>
<keyword evidence="5 6" id="KW-0472">Membrane</keyword>
<proteinExistence type="inferred from homology"/>
<dbReference type="InterPro" id="IPR051204">
    <property type="entry name" value="ABC_transp_perm/SBD"/>
</dbReference>
<keyword evidence="3 6" id="KW-0812">Transmembrane</keyword>
<comment type="caution">
    <text evidence="8">The sequence shown here is derived from an EMBL/GenBank/DDBJ whole genome shotgun (WGS) entry which is preliminary data.</text>
</comment>
<dbReference type="Proteomes" id="UP001595868">
    <property type="component" value="Unassembled WGS sequence"/>
</dbReference>
<dbReference type="InterPro" id="IPR035906">
    <property type="entry name" value="MetI-like_sf"/>
</dbReference>
<keyword evidence="2 6" id="KW-0813">Transport</keyword>
<evidence type="ECO:0000259" key="7">
    <source>
        <dbReference type="PROSITE" id="PS50928"/>
    </source>
</evidence>
<name>A0ABV8KY05_9ACTN</name>
<dbReference type="PANTHER" id="PTHR30177:SF4">
    <property type="entry name" value="OSMOPROTECTANT IMPORT PERMEASE PROTEIN OSMW"/>
    <property type="match status" value="1"/>
</dbReference>
<comment type="subcellular location">
    <subcellularLocation>
        <location evidence="6">Cell membrane</location>
        <topology evidence="6">Multi-pass membrane protein</topology>
    </subcellularLocation>
    <subcellularLocation>
        <location evidence="1">Membrane</location>
        <topology evidence="1">Multi-pass membrane protein</topology>
    </subcellularLocation>
</comment>